<dbReference type="eggNOG" id="COG4675">
    <property type="taxonomic scope" value="Bacteria"/>
</dbReference>
<evidence type="ECO:0000313" key="3">
    <source>
        <dbReference type="Proteomes" id="UP000019489"/>
    </source>
</evidence>
<dbReference type="InterPro" id="IPR011083">
    <property type="entry name" value="Phage_tail_collar_dom"/>
</dbReference>
<dbReference type="STRING" id="1386089.N865_07355"/>
<dbReference type="InterPro" id="IPR037053">
    <property type="entry name" value="Phage_tail_collar_dom_sf"/>
</dbReference>
<evidence type="ECO:0000313" key="2">
    <source>
        <dbReference type="EMBL" id="EWT02091.1"/>
    </source>
</evidence>
<dbReference type="Proteomes" id="UP000019489">
    <property type="component" value="Unassembled WGS sequence"/>
</dbReference>
<proteinExistence type="predicted"/>
<evidence type="ECO:0000259" key="1">
    <source>
        <dbReference type="Pfam" id="PF07484"/>
    </source>
</evidence>
<dbReference type="EMBL" id="AWSA01000014">
    <property type="protein sequence ID" value="EWT02091.1"/>
    <property type="molecule type" value="Genomic_DNA"/>
</dbReference>
<dbReference type="PATRIC" id="fig|1386089.3.peg.1701"/>
<dbReference type="SUPFAM" id="SSF88874">
    <property type="entry name" value="Receptor-binding domain of short tail fibre protein gp12"/>
    <property type="match status" value="1"/>
</dbReference>
<dbReference type="OrthoDB" id="9810174at2"/>
<comment type="caution">
    <text evidence="2">The sequence shown here is derived from an EMBL/GenBank/DDBJ whole genome shotgun (WGS) entry which is preliminary data.</text>
</comment>
<name>W9G7F2_9MICO</name>
<dbReference type="Pfam" id="PF07484">
    <property type="entry name" value="Collar"/>
    <property type="match status" value="1"/>
</dbReference>
<reference evidence="2 3" key="1">
    <citation type="submission" date="2013-08" db="EMBL/GenBank/DDBJ databases">
        <title>Intrasporangium oryzae NRRL B-24470.</title>
        <authorList>
            <person name="Liu H."/>
            <person name="Wang G."/>
        </authorList>
    </citation>
    <scope>NUCLEOTIDE SEQUENCE [LARGE SCALE GENOMIC DNA]</scope>
    <source>
        <strain evidence="2 3">NRRL B-24470</strain>
    </source>
</reference>
<organism evidence="2 3">
    <name type="scientific">Intrasporangium oryzae NRRL B-24470</name>
    <dbReference type="NCBI Taxonomy" id="1386089"/>
    <lineage>
        <taxon>Bacteria</taxon>
        <taxon>Bacillati</taxon>
        <taxon>Actinomycetota</taxon>
        <taxon>Actinomycetes</taxon>
        <taxon>Micrococcales</taxon>
        <taxon>Intrasporangiaceae</taxon>
        <taxon>Intrasporangium</taxon>
    </lineage>
</organism>
<dbReference type="Gene3D" id="3.90.1340.10">
    <property type="entry name" value="Phage tail collar domain"/>
    <property type="match status" value="1"/>
</dbReference>
<accession>W9G7F2</accession>
<dbReference type="AlphaFoldDB" id="W9G7F2"/>
<gene>
    <name evidence="2" type="ORF">N865_07355</name>
</gene>
<dbReference type="RefSeq" id="WP_034804060.1">
    <property type="nucleotide sequence ID" value="NZ_AWSA01000014.1"/>
</dbReference>
<protein>
    <submittedName>
        <fullName evidence="2">Tail collar protein</fullName>
    </submittedName>
</protein>
<feature type="domain" description="Phage tail collar" evidence="1">
    <location>
        <begin position="7"/>
        <end position="63"/>
    </location>
</feature>
<keyword evidence="3" id="KW-1185">Reference proteome</keyword>
<sequence length="170" mass="17644">MSDPYIGEIRMFGGNFAPVGWFFCEGQLLPISEYDALFNLIGTTYGGDGQSTFALPDLRGRIPVHADGAGYVQGQAGGVESVTLTTQQIPAHTHPVAGSSATASVTSPTGNVPATTAGVTVFAYGTDQPHTTLHPSSAAPSGGSQPHDNLQPYLCISFIISVFGIYPTPN</sequence>